<keyword evidence="1" id="KW-1133">Transmembrane helix</keyword>
<dbReference type="Proteomes" id="UP000178127">
    <property type="component" value="Unassembled WGS sequence"/>
</dbReference>
<evidence type="ECO:0000313" key="2">
    <source>
        <dbReference type="EMBL" id="OGC54467.1"/>
    </source>
</evidence>
<feature type="transmembrane region" description="Helical" evidence="1">
    <location>
        <begin position="124"/>
        <end position="142"/>
    </location>
</feature>
<sequence length="720" mass="83020">MLKKIFDNFLLIIIIFFSIGVFLVNLRMNIFRYENFDFGKFDLGNMTQMVWNTLNGRFMYLTDYFGTNLPRWSMSHVDPILVLFVPTFALWQHSLNLVISQLILVIFSSVLIFKITEHKLRSKLAAFFFGLSYLFYPAVGYLTAWTGFHGVTVAIPFFLGAVYVFERMYKSNNYPRRNLVLFWVLLVVTMMGKEQLPLYVALYGIFIVLCRSGIWDFLKEKSKLTELSAIEVLKILLLSKNVKLGLGVFSAGVLWFITAFFVIIPLFAKYRIEGFDKFSKSLGLDTDIVRDVARPNYFISRYEEFGESYTEVFFNLFMDPQKLVRVIFGGDRVDNFRKTFEPLGYLPFANPLFTMLAVPDLLINYSTTAGGIGTSEITNHRISMIIPVLFISTIYAVGFISNYLSVLLVKIKVTRSYLVLVLSLFILSLNVWKTFEYNNPVYLWITQAVQKRISSVAYAKEDMETARSDKVKVGDVLRLSKLENKDRECANKIIKMIPGDSSISGPDYLGAHLAKRETYAIFPALYNEADYVIVDVFSKKILNILDVDLSLVKDVIEELIKSPNYRLMTGCGNLFVFKNVGNYGKEQLLPLQEKFIYPEKFNYEIFLSLHMVDYDYPLILKRGESGDAKFVYIKREDSSIDDYVLFLTLINENTGEIYQVANLPSFAIKQLRDWKEDIYYEETIDITLPGYLDPGSYKVFVGMSNIIRTRSIYLGDIEVL</sequence>
<evidence type="ECO:0008006" key="4">
    <source>
        <dbReference type="Google" id="ProtNLM"/>
    </source>
</evidence>
<dbReference type="EMBL" id="MEVD01000003">
    <property type="protein sequence ID" value="OGC54467.1"/>
    <property type="molecule type" value="Genomic_DNA"/>
</dbReference>
<dbReference type="InterPro" id="IPR018650">
    <property type="entry name" value="STSV1_Orf64"/>
</dbReference>
<gene>
    <name evidence="2" type="ORF">A3D91_01040</name>
</gene>
<feature type="transmembrane region" description="Helical" evidence="1">
    <location>
        <begin position="416"/>
        <end position="432"/>
    </location>
</feature>
<proteinExistence type="predicted"/>
<feature type="transmembrane region" description="Helical" evidence="1">
    <location>
        <begin position="244"/>
        <end position="268"/>
    </location>
</feature>
<feature type="transmembrane region" description="Helical" evidence="1">
    <location>
        <begin position="198"/>
        <end position="218"/>
    </location>
</feature>
<feature type="transmembrane region" description="Helical" evidence="1">
    <location>
        <begin position="148"/>
        <end position="165"/>
    </location>
</feature>
<dbReference type="Pfam" id="PF09852">
    <property type="entry name" value="DUF2079"/>
    <property type="match status" value="1"/>
</dbReference>
<keyword evidence="1" id="KW-0812">Transmembrane</keyword>
<dbReference type="AlphaFoldDB" id="A0A1F4VBD8"/>
<evidence type="ECO:0000313" key="3">
    <source>
        <dbReference type="Proteomes" id="UP000178127"/>
    </source>
</evidence>
<organism evidence="2 3">
    <name type="scientific">candidate division WWE3 bacterium RIFCSPHIGHO2_02_FULL_38_14</name>
    <dbReference type="NCBI Taxonomy" id="1802620"/>
    <lineage>
        <taxon>Bacteria</taxon>
        <taxon>Katanobacteria</taxon>
    </lineage>
</organism>
<evidence type="ECO:0000256" key="1">
    <source>
        <dbReference type="SAM" id="Phobius"/>
    </source>
</evidence>
<keyword evidence="1" id="KW-0472">Membrane</keyword>
<dbReference type="STRING" id="1802620.A3D91_01040"/>
<feature type="transmembrane region" description="Helical" evidence="1">
    <location>
        <begin position="9"/>
        <end position="28"/>
    </location>
</feature>
<feature type="transmembrane region" description="Helical" evidence="1">
    <location>
        <begin position="90"/>
        <end position="112"/>
    </location>
</feature>
<feature type="transmembrane region" description="Helical" evidence="1">
    <location>
        <begin position="384"/>
        <end position="404"/>
    </location>
</feature>
<protein>
    <recommendedName>
        <fullName evidence="4">DUF2079 domain-containing protein</fullName>
    </recommendedName>
</protein>
<reference evidence="2 3" key="1">
    <citation type="journal article" date="2016" name="Nat. Commun.">
        <title>Thousands of microbial genomes shed light on interconnected biogeochemical processes in an aquifer system.</title>
        <authorList>
            <person name="Anantharaman K."/>
            <person name="Brown C.T."/>
            <person name="Hug L.A."/>
            <person name="Sharon I."/>
            <person name="Castelle C.J."/>
            <person name="Probst A.J."/>
            <person name="Thomas B.C."/>
            <person name="Singh A."/>
            <person name="Wilkins M.J."/>
            <person name="Karaoz U."/>
            <person name="Brodie E.L."/>
            <person name="Williams K.H."/>
            <person name="Hubbard S.S."/>
            <person name="Banfield J.F."/>
        </authorList>
    </citation>
    <scope>NUCLEOTIDE SEQUENCE [LARGE SCALE GENOMIC DNA]</scope>
</reference>
<comment type="caution">
    <text evidence="2">The sequence shown here is derived from an EMBL/GenBank/DDBJ whole genome shotgun (WGS) entry which is preliminary data.</text>
</comment>
<name>A0A1F4VBD8_UNCKA</name>
<accession>A0A1F4VBD8</accession>